<feature type="region of interest" description="Disordered" evidence="1">
    <location>
        <begin position="157"/>
        <end position="199"/>
    </location>
</feature>
<feature type="region of interest" description="Disordered" evidence="1">
    <location>
        <begin position="23"/>
        <end position="45"/>
    </location>
</feature>
<keyword evidence="3" id="KW-1185">Reference proteome</keyword>
<feature type="compositionally biased region" description="Pro residues" evidence="1">
    <location>
        <begin position="31"/>
        <end position="44"/>
    </location>
</feature>
<evidence type="ECO:0000313" key="2">
    <source>
        <dbReference type="EMBL" id="OAG06469.1"/>
    </source>
</evidence>
<evidence type="ECO:0000313" key="3">
    <source>
        <dbReference type="Proteomes" id="UP000077069"/>
    </source>
</evidence>
<feature type="compositionally biased region" description="Polar residues" evidence="1">
    <location>
        <begin position="165"/>
        <end position="177"/>
    </location>
</feature>
<feature type="region of interest" description="Disordered" evidence="1">
    <location>
        <begin position="123"/>
        <end position="144"/>
    </location>
</feature>
<sequence length="199" mass="22439">MSIGSNTRQELNTGTEFVLRNTFGSCQPRRPSAPPLQQQPPPQTKPFCRNRCEVFASRLAALSTSSFLERARAEIWLAEHYELPRWLTERLDALRGITSTHDDDPDPTDQWEAEQACAREAYASAARRQRLHRPPGEDPPIQPSSFRVEWNLILPADYPPPVHPRTQNATGPSSSLQGPVGRDQSISPVERLPSPVWRL</sequence>
<dbReference type="EMBL" id="KV441552">
    <property type="protein sequence ID" value="OAG06469.1"/>
    <property type="molecule type" value="Genomic_DNA"/>
</dbReference>
<dbReference type="AlphaFoldDB" id="A0A177CHY9"/>
<name>A0A177CHY9_9PLEO</name>
<organism evidence="2 3">
    <name type="scientific">Paraphaeosphaeria sporulosa</name>
    <dbReference type="NCBI Taxonomy" id="1460663"/>
    <lineage>
        <taxon>Eukaryota</taxon>
        <taxon>Fungi</taxon>
        <taxon>Dikarya</taxon>
        <taxon>Ascomycota</taxon>
        <taxon>Pezizomycotina</taxon>
        <taxon>Dothideomycetes</taxon>
        <taxon>Pleosporomycetidae</taxon>
        <taxon>Pleosporales</taxon>
        <taxon>Massarineae</taxon>
        <taxon>Didymosphaeriaceae</taxon>
        <taxon>Paraphaeosphaeria</taxon>
    </lineage>
</organism>
<dbReference type="InParanoid" id="A0A177CHY9"/>
<reference evidence="2 3" key="1">
    <citation type="submission" date="2016-05" db="EMBL/GenBank/DDBJ databases">
        <title>Comparative analysis of secretome profiles of manganese(II)-oxidizing ascomycete fungi.</title>
        <authorList>
            <consortium name="DOE Joint Genome Institute"/>
            <person name="Zeiner C.A."/>
            <person name="Purvine S.O."/>
            <person name="Zink E.M."/>
            <person name="Wu S."/>
            <person name="Pasa-Tolic L."/>
            <person name="Chaput D.L."/>
            <person name="Haridas S."/>
            <person name="Grigoriev I.V."/>
            <person name="Santelli C.M."/>
            <person name="Hansel C.M."/>
        </authorList>
    </citation>
    <scope>NUCLEOTIDE SEQUENCE [LARGE SCALE GENOMIC DNA]</scope>
    <source>
        <strain evidence="2 3">AP3s5-JAC2a</strain>
    </source>
</reference>
<protein>
    <submittedName>
        <fullName evidence="2">Uncharacterized protein</fullName>
    </submittedName>
</protein>
<proteinExistence type="predicted"/>
<accession>A0A177CHY9</accession>
<dbReference type="GeneID" id="28766405"/>
<gene>
    <name evidence="2" type="ORF">CC84DRAFT_1217683</name>
</gene>
<evidence type="ECO:0000256" key="1">
    <source>
        <dbReference type="SAM" id="MobiDB-lite"/>
    </source>
</evidence>
<dbReference type="RefSeq" id="XP_018036834.1">
    <property type="nucleotide sequence ID" value="XM_018182919.1"/>
</dbReference>
<dbReference type="Proteomes" id="UP000077069">
    <property type="component" value="Unassembled WGS sequence"/>
</dbReference>